<name>A0A6J4SDL6_9ACTN</name>
<organism evidence="1">
    <name type="scientific">uncultured Rubrobacteraceae bacterium</name>
    <dbReference type="NCBI Taxonomy" id="349277"/>
    <lineage>
        <taxon>Bacteria</taxon>
        <taxon>Bacillati</taxon>
        <taxon>Actinomycetota</taxon>
        <taxon>Rubrobacteria</taxon>
        <taxon>Rubrobacterales</taxon>
        <taxon>Rubrobacteraceae</taxon>
        <taxon>environmental samples</taxon>
    </lineage>
</organism>
<protein>
    <submittedName>
        <fullName evidence="1">Uncharacterized protein</fullName>
    </submittedName>
</protein>
<gene>
    <name evidence="1" type="ORF">AVDCRST_MAG12-2114</name>
</gene>
<dbReference type="EMBL" id="CADCVK010000321">
    <property type="protein sequence ID" value="CAA9491352.1"/>
    <property type="molecule type" value="Genomic_DNA"/>
</dbReference>
<dbReference type="AlphaFoldDB" id="A0A6J4SDL6"/>
<evidence type="ECO:0000313" key="1">
    <source>
        <dbReference type="EMBL" id="CAA9491352.1"/>
    </source>
</evidence>
<sequence>MPVGVLTEGHRASYGRYAGEPSPEQFARLFHLDD</sequence>
<reference evidence="1" key="1">
    <citation type="submission" date="2020-02" db="EMBL/GenBank/DDBJ databases">
        <authorList>
            <person name="Meier V. D."/>
        </authorList>
    </citation>
    <scope>NUCLEOTIDE SEQUENCE</scope>
    <source>
        <strain evidence="1">AVDCRST_MAG12</strain>
    </source>
</reference>
<accession>A0A6J4SDL6</accession>
<proteinExistence type="predicted"/>